<sequence length="180" mass="20446">MPQTRNVTLFIAMSLDGCIATSDHSLDWLEQVEGEGDNGYEKFYSTVDTVLLGRKTYDWIRQLALPAFPYEGKSAFVFSRDHHPENDDVHWINEDPVSFVRSLKASDGGTIWLVGGGELVKTLYEAGLIDSYIITIAPVLLGNGIPLFLTNSRHQELELLNSERYGQFIQLYYKRKTRPD</sequence>
<dbReference type="AlphaFoldDB" id="D6XWJ9"/>
<reference evidence="2" key="1">
    <citation type="submission" date="2009-10" db="EMBL/GenBank/DDBJ databases">
        <title>Complete sequence of Bacillus selenitireducens MLS10.</title>
        <authorList>
            <consortium name="US DOE Joint Genome Institute"/>
            <person name="Lucas S."/>
            <person name="Copeland A."/>
            <person name="Lapidus A."/>
            <person name="Glavina del Rio T."/>
            <person name="Dalin E."/>
            <person name="Tice H."/>
            <person name="Bruce D."/>
            <person name="Goodwin L."/>
            <person name="Pitluck S."/>
            <person name="Sims D."/>
            <person name="Brettin T."/>
            <person name="Detter J.C."/>
            <person name="Han C."/>
            <person name="Larimer F."/>
            <person name="Land M."/>
            <person name="Hauser L."/>
            <person name="Kyrpides N."/>
            <person name="Ovchinnikova G."/>
            <person name="Stolz J."/>
        </authorList>
    </citation>
    <scope>NUCLEOTIDE SEQUENCE [LARGE SCALE GENOMIC DNA]</scope>
    <source>
        <strain evidence="2">MLS10</strain>
    </source>
</reference>
<dbReference type="EMBL" id="CP001791">
    <property type="protein sequence ID" value="ADH97841.1"/>
    <property type="molecule type" value="Genomic_DNA"/>
</dbReference>
<dbReference type="RefSeq" id="WP_013171270.1">
    <property type="nucleotide sequence ID" value="NC_014219.1"/>
</dbReference>
<dbReference type="eggNOG" id="COG0262">
    <property type="taxonomic scope" value="Bacteria"/>
</dbReference>
<dbReference type="PANTHER" id="PTHR38011:SF11">
    <property type="entry name" value="2,5-DIAMINO-6-RIBOSYLAMINO-4(3H)-PYRIMIDINONE 5'-PHOSPHATE REDUCTASE"/>
    <property type="match status" value="1"/>
</dbReference>
<evidence type="ECO:0000313" key="3">
    <source>
        <dbReference type="Proteomes" id="UP000000271"/>
    </source>
</evidence>
<proteinExistence type="predicted"/>
<name>D6XWJ9_BACIE</name>
<dbReference type="Proteomes" id="UP000000271">
    <property type="component" value="Chromosome"/>
</dbReference>
<dbReference type="OrthoDB" id="195113at2"/>
<dbReference type="KEGG" id="bse:Bsel_0301"/>
<evidence type="ECO:0000259" key="1">
    <source>
        <dbReference type="Pfam" id="PF01872"/>
    </source>
</evidence>
<accession>D6XWJ9</accession>
<protein>
    <submittedName>
        <fullName evidence="2">Bifunctional deaminase-reductase domain protein</fullName>
    </submittedName>
</protein>
<feature type="domain" description="Bacterial bifunctional deaminase-reductase C-terminal" evidence="1">
    <location>
        <begin position="6"/>
        <end position="170"/>
    </location>
</feature>
<dbReference type="Gene3D" id="3.40.430.10">
    <property type="entry name" value="Dihydrofolate Reductase, subunit A"/>
    <property type="match status" value="1"/>
</dbReference>
<dbReference type="GO" id="GO:0009231">
    <property type="term" value="P:riboflavin biosynthetic process"/>
    <property type="evidence" value="ECO:0007669"/>
    <property type="project" value="InterPro"/>
</dbReference>
<dbReference type="SUPFAM" id="SSF53597">
    <property type="entry name" value="Dihydrofolate reductase-like"/>
    <property type="match status" value="1"/>
</dbReference>
<dbReference type="PANTHER" id="PTHR38011">
    <property type="entry name" value="DIHYDROFOLATE REDUCTASE FAMILY PROTEIN (AFU_ORTHOLOGUE AFUA_8G06820)"/>
    <property type="match status" value="1"/>
</dbReference>
<keyword evidence="3" id="KW-1185">Reference proteome</keyword>
<dbReference type="InterPro" id="IPR002734">
    <property type="entry name" value="RibDG_C"/>
</dbReference>
<dbReference type="Pfam" id="PF01872">
    <property type="entry name" value="RibD_C"/>
    <property type="match status" value="1"/>
</dbReference>
<dbReference type="GO" id="GO:0008703">
    <property type="term" value="F:5-amino-6-(5-phosphoribosylamino)uracil reductase activity"/>
    <property type="evidence" value="ECO:0007669"/>
    <property type="project" value="InterPro"/>
</dbReference>
<evidence type="ECO:0000313" key="2">
    <source>
        <dbReference type="EMBL" id="ADH97841.1"/>
    </source>
</evidence>
<dbReference type="InterPro" id="IPR050765">
    <property type="entry name" value="Riboflavin_Biosynth_HTPR"/>
</dbReference>
<dbReference type="HOGENOM" id="CLU_043966_4_3_9"/>
<dbReference type="InterPro" id="IPR024072">
    <property type="entry name" value="DHFR-like_dom_sf"/>
</dbReference>
<dbReference type="STRING" id="439292.Bsel_0301"/>
<gene>
    <name evidence="2" type="ordered locus">Bsel_0301</name>
</gene>
<organism evidence="2 3">
    <name type="scientific">Bacillus selenitireducens (strain ATCC 700615 / DSM 15326 / MLS10)</name>
    <dbReference type="NCBI Taxonomy" id="439292"/>
    <lineage>
        <taxon>Bacteria</taxon>
        <taxon>Bacillati</taxon>
        <taxon>Bacillota</taxon>
        <taxon>Bacilli</taxon>
        <taxon>Bacillales</taxon>
        <taxon>Bacillaceae</taxon>
        <taxon>Salisediminibacterium</taxon>
    </lineage>
</organism>